<evidence type="ECO:0000313" key="1">
    <source>
        <dbReference type="EMBL" id="MBB6219498.1"/>
    </source>
</evidence>
<protein>
    <submittedName>
        <fullName evidence="1">Uncharacterized protein</fullName>
    </submittedName>
</protein>
<dbReference type="Proteomes" id="UP000517187">
    <property type="component" value="Unassembled WGS sequence"/>
</dbReference>
<organism evidence="1 2">
    <name type="scientific">Rhizobium leguminosarum</name>
    <dbReference type="NCBI Taxonomy" id="384"/>
    <lineage>
        <taxon>Bacteria</taxon>
        <taxon>Pseudomonadati</taxon>
        <taxon>Pseudomonadota</taxon>
        <taxon>Alphaproteobacteria</taxon>
        <taxon>Hyphomicrobiales</taxon>
        <taxon>Rhizobiaceae</taxon>
        <taxon>Rhizobium/Agrobacterium group</taxon>
        <taxon>Rhizobium</taxon>
    </lineage>
</organism>
<name>A0A7W9ZMR1_RHILE</name>
<gene>
    <name evidence="1" type="ORF">GGE66_000442</name>
</gene>
<dbReference type="AlphaFoldDB" id="A0A7W9ZMR1"/>
<comment type="caution">
    <text evidence="1">The sequence shown here is derived from an EMBL/GenBank/DDBJ whole genome shotgun (WGS) entry which is preliminary data.</text>
</comment>
<proteinExistence type="predicted"/>
<evidence type="ECO:0000313" key="2">
    <source>
        <dbReference type="Proteomes" id="UP000517187"/>
    </source>
</evidence>
<dbReference type="EMBL" id="JACIIJ010000001">
    <property type="protein sequence ID" value="MBB6219498.1"/>
    <property type="molecule type" value="Genomic_DNA"/>
</dbReference>
<reference evidence="1 2" key="1">
    <citation type="submission" date="2020-08" db="EMBL/GenBank/DDBJ databases">
        <title>Genomic Encyclopedia of Type Strains, Phase IV (KMG-V): Genome sequencing to study the core and pangenomes of soil and plant-associated prokaryotes.</title>
        <authorList>
            <person name="Whitman W."/>
        </authorList>
    </citation>
    <scope>NUCLEOTIDE SEQUENCE [LARGE SCALE GENOMIC DNA]</scope>
    <source>
        <strain evidence="1 2">SEMIA 4011</strain>
    </source>
</reference>
<sequence>MIAKWRLSSWWSAWHDGGSVESLLDLDPHAVYELLVLGDAFISLWSG</sequence>
<accession>A0A7W9ZMR1</accession>